<evidence type="ECO:0000256" key="3">
    <source>
        <dbReference type="ARBA" id="ARBA00024303"/>
    </source>
</evidence>
<evidence type="ECO:0000313" key="9">
    <source>
        <dbReference type="Proteomes" id="UP000663444"/>
    </source>
</evidence>
<proteinExistence type="inferred from homology"/>
<evidence type="ECO:0000256" key="4">
    <source>
        <dbReference type="ARBA" id="ARBA00024346"/>
    </source>
</evidence>
<evidence type="ECO:0000256" key="7">
    <source>
        <dbReference type="ARBA" id="ARBA00048472"/>
    </source>
</evidence>
<dbReference type="PIRSF" id="PIRSF015557">
    <property type="entry name" value="UCP015557"/>
    <property type="match status" value="1"/>
</dbReference>
<evidence type="ECO:0000256" key="1">
    <source>
        <dbReference type="ARBA" id="ARBA00022676"/>
    </source>
</evidence>
<keyword evidence="8" id="KW-0251">Elongation factor</keyword>
<dbReference type="GO" id="GO:0003746">
    <property type="term" value="F:translation elongation factor activity"/>
    <property type="evidence" value="ECO:0007669"/>
    <property type="project" value="UniProtKB-KW"/>
</dbReference>
<dbReference type="EMBL" id="CP064781">
    <property type="protein sequence ID" value="QRJ62792.1"/>
    <property type="molecule type" value="Genomic_DNA"/>
</dbReference>
<evidence type="ECO:0000256" key="6">
    <source>
        <dbReference type="ARBA" id="ARBA00030025"/>
    </source>
</evidence>
<dbReference type="KEGG" id="ares:IWH25_13585"/>
<organism evidence="8 9">
    <name type="scientific">Azospira restricta</name>
    <dbReference type="NCBI Taxonomy" id="404405"/>
    <lineage>
        <taxon>Bacteria</taxon>
        <taxon>Pseudomonadati</taxon>
        <taxon>Pseudomonadota</taxon>
        <taxon>Betaproteobacteria</taxon>
        <taxon>Rhodocyclales</taxon>
        <taxon>Rhodocyclaceae</taxon>
        <taxon>Azospira</taxon>
    </lineage>
</organism>
<keyword evidence="9" id="KW-1185">Reference proteome</keyword>
<reference evidence="8" key="1">
    <citation type="submission" date="2020-11" db="EMBL/GenBank/DDBJ databases">
        <title>Azospira restricta DSM 18626 genome sequence.</title>
        <authorList>
            <person name="Moe W.M."/>
        </authorList>
    </citation>
    <scope>NUCLEOTIDE SEQUENCE</scope>
    <source>
        <strain evidence="8">DSM 18626</strain>
    </source>
</reference>
<dbReference type="NCBIfam" id="TIGR03837">
    <property type="entry name" value="efp_Arg_rhamno"/>
    <property type="match status" value="1"/>
</dbReference>
<protein>
    <recommendedName>
        <fullName evidence="5">Protein-arginine rhamnosyltransferase</fullName>
    </recommendedName>
    <alternativeName>
        <fullName evidence="6">EF-P arginine rhamnosyltransferase</fullName>
    </alternativeName>
</protein>
<comment type="similarity">
    <text evidence="4">Belongs to the glycosyltransferase 104 family.</text>
</comment>
<keyword evidence="8" id="KW-0648">Protein biosynthesis</keyword>
<keyword evidence="2" id="KW-0808">Transferase</keyword>
<evidence type="ECO:0000256" key="2">
    <source>
        <dbReference type="ARBA" id="ARBA00022679"/>
    </source>
</evidence>
<dbReference type="Pfam" id="PF10093">
    <property type="entry name" value="EarP"/>
    <property type="match status" value="1"/>
</dbReference>
<keyword evidence="1" id="KW-0328">Glycosyltransferase</keyword>
<name>A0A974PWI8_9RHOO</name>
<dbReference type="Proteomes" id="UP000663444">
    <property type="component" value="Chromosome"/>
</dbReference>
<evidence type="ECO:0000313" key="8">
    <source>
        <dbReference type="EMBL" id="QRJ62792.1"/>
    </source>
</evidence>
<comment type="function">
    <text evidence="3">Protein-arginine rhamnosyltransferase that catalyzes the transfer of a single rhamnose to elongation factor P (EF-P) on 'Lys-32', a modification required for EF-P-dependent rescue of polyproline stalled ribosomes.</text>
</comment>
<comment type="catalytic activity">
    <reaction evidence="7">
        <text>dTDP-beta-L-rhamnose + L-arginyl-[protein] = N(omega)-(alpha-L-rhamnosyl)-L-arginyl-[protein] + dTDP + H(+)</text>
        <dbReference type="Rhea" id="RHEA:66692"/>
        <dbReference type="Rhea" id="RHEA-COMP:10532"/>
        <dbReference type="Rhea" id="RHEA-COMP:17096"/>
        <dbReference type="ChEBI" id="CHEBI:15378"/>
        <dbReference type="ChEBI" id="CHEBI:29965"/>
        <dbReference type="ChEBI" id="CHEBI:57510"/>
        <dbReference type="ChEBI" id="CHEBI:58369"/>
        <dbReference type="ChEBI" id="CHEBI:167445"/>
    </reaction>
    <physiologicalReaction direction="left-to-right" evidence="7">
        <dbReference type="Rhea" id="RHEA:66693"/>
    </physiologicalReaction>
</comment>
<accession>A0A974PWI8</accession>
<dbReference type="RefSeq" id="WP_203386323.1">
    <property type="nucleotide sequence ID" value="NZ_CP064781.1"/>
</dbReference>
<sequence>MPSSTAHSAPQRWDIFCTVVDNYGDIGVCWRLARQLVAEHGVAARLWVDDLGAFARICPEIDPERDSQSAAGVDVRHWSQPFPAPDDPADVVIEAFACELPEAYVAAMARRQPAPRWINLEYLSAEPWVADCHGLPSPHPRLPLTKHFFIPGFDENSAGLLRERDLLARHAGFDAPAWWAQHGGAPACGSLAISLFAYENNAVAALLNAWRSESRPVRCLVTDSRVLNSVSAAAGTTLVPGDVRRDGALDLRILPFMRQEAYDDLLAACDLNFVRGEDSLVRAIWAGKPFVWHIYPQDDAAHRVKLDAFLDRYCAGLSIPANDALRTFWHGWNAETLTADQWRAFAGHLPEIVAHTRNFRDRLAQLPDLAKTLADFCADPV</sequence>
<dbReference type="InterPro" id="IPR016633">
    <property type="entry name" value="EarP"/>
</dbReference>
<gene>
    <name evidence="8" type="primary">earP</name>
    <name evidence="8" type="ORF">IWH25_13585</name>
</gene>
<dbReference type="GO" id="GO:0106361">
    <property type="term" value="F:protein-arginine rhamnosyltransferase activity"/>
    <property type="evidence" value="ECO:0007669"/>
    <property type="project" value="InterPro"/>
</dbReference>
<dbReference type="AlphaFoldDB" id="A0A974PWI8"/>
<evidence type="ECO:0000256" key="5">
    <source>
        <dbReference type="ARBA" id="ARBA00024416"/>
    </source>
</evidence>